<evidence type="ECO:0000259" key="1">
    <source>
        <dbReference type="Pfam" id="PF15919"/>
    </source>
</evidence>
<name>W0AGT7_9SPHN</name>
<organism evidence="2 3">
    <name type="scientific">Sphingomonas sanxanigenens DSM 19645 = NX02</name>
    <dbReference type="NCBI Taxonomy" id="1123269"/>
    <lineage>
        <taxon>Bacteria</taxon>
        <taxon>Pseudomonadati</taxon>
        <taxon>Pseudomonadota</taxon>
        <taxon>Alphaproteobacteria</taxon>
        <taxon>Sphingomonadales</taxon>
        <taxon>Sphingomonadaceae</taxon>
        <taxon>Sphingomonas</taxon>
    </lineage>
</organism>
<dbReference type="STRING" id="1123269.NX02_23640"/>
<protein>
    <recommendedName>
        <fullName evidence="1">HicB-like antitoxin of toxin-antitoxin system domain-containing protein</fullName>
    </recommendedName>
</protein>
<dbReference type="eggNOG" id="COG1598">
    <property type="taxonomic scope" value="Bacteria"/>
</dbReference>
<dbReference type="EMBL" id="CP006644">
    <property type="protein sequence ID" value="AHE56341.1"/>
    <property type="molecule type" value="Genomic_DNA"/>
</dbReference>
<accession>W0AGT7</accession>
<feature type="domain" description="HicB-like antitoxin of toxin-antitoxin system" evidence="1">
    <location>
        <begin position="10"/>
        <end position="124"/>
    </location>
</feature>
<dbReference type="CDD" id="cd22231">
    <property type="entry name" value="RHH_NikR_HicB-like"/>
    <property type="match status" value="1"/>
</dbReference>
<dbReference type="AlphaFoldDB" id="W0AGT7"/>
<dbReference type="InterPro" id="IPR051404">
    <property type="entry name" value="TA_system_antitoxin"/>
</dbReference>
<dbReference type="PATRIC" id="fig|1123269.5.peg.4628"/>
<dbReference type="PANTHER" id="PTHR34504:SF2">
    <property type="entry name" value="UPF0150 PROTEIN SSL0259"/>
    <property type="match status" value="1"/>
</dbReference>
<dbReference type="KEGG" id="ssan:NX02_23640"/>
<sequence>METSMATAYYPAIIERGNDGFGVTFPDLPGCTSFGTSLQDAARNAEEALDGHLNVAAEYGDSIPEPSNLDEIGHHPDVDEVARLLVRVERPGRAVRLNITLDEGLLARIDRVAKNRSGFLAEAARRALQSAGA</sequence>
<evidence type="ECO:0000313" key="2">
    <source>
        <dbReference type="EMBL" id="AHE56341.1"/>
    </source>
</evidence>
<evidence type="ECO:0000313" key="3">
    <source>
        <dbReference type="Proteomes" id="UP000018851"/>
    </source>
</evidence>
<dbReference type="HOGENOM" id="CLU_114047_1_1_5"/>
<reference evidence="2 3" key="1">
    <citation type="submission" date="2013-07" db="EMBL/GenBank/DDBJ databases">
        <title>Completed genome of Sphingomonas sanxanigenens NX02.</title>
        <authorList>
            <person name="Ma T."/>
            <person name="Huang H."/>
            <person name="Wu M."/>
            <person name="Li X."/>
            <person name="Li G."/>
        </authorList>
    </citation>
    <scope>NUCLEOTIDE SEQUENCE [LARGE SCALE GENOMIC DNA]</scope>
    <source>
        <strain evidence="2 3">NX02</strain>
    </source>
</reference>
<dbReference type="Gene3D" id="3.30.160.250">
    <property type="match status" value="1"/>
</dbReference>
<dbReference type="PANTHER" id="PTHR34504">
    <property type="entry name" value="ANTITOXIN HICB"/>
    <property type="match status" value="1"/>
</dbReference>
<dbReference type="InterPro" id="IPR035069">
    <property type="entry name" value="TTHA1013/TTHA0281-like"/>
</dbReference>
<dbReference type="InterPro" id="IPR031807">
    <property type="entry name" value="HicB-like"/>
</dbReference>
<proteinExistence type="predicted"/>
<dbReference type="Pfam" id="PF15919">
    <property type="entry name" value="HicB_lk_antitox"/>
    <property type="match status" value="1"/>
</dbReference>
<dbReference type="SUPFAM" id="SSF143100">
    <property type="entry name" value="TTHA1013/TTHA0281-like"/>
    <property type="match status" value="1"/>
</dbReference>
<gene>
    <name evidence="2" type="ORF">NX02_23640</name>
</gene>
<dbReference type="Proteomes" id="UP000018851">
    <property type="component" value="Chromosome"/>
</dbReference>
<keyword evidence="3" id="KW-1185">Reference proteome</keyword>